<dbReference type="RefSeq" id="WP_204016073.1">
    <property type="nucleotide sequence ID" value="NZ_BOOG01000021.1"/>
</dbReference>
<evidence type="ECO:0000313" key="3">
    <source>
        <dbReference type="Proteomes" id="UP000610966"/>
    </source>
</evidence>
<feature type="region of interest" description="Disordered" evidence="1">
    <location>
        <begin position="1"/>
        <end position="21"/>
    </location>
</feature>
<sequence>MAAIIAGYSTASRSSSIARPGGTKKDDVLIVIHGCGSGGPDDMGISGGSGWVTIAERAMDGFGGGGTKVYRKILRANDPAGFDLTSASTSRSAAILLVIRGGQAAQVVAKISGLFNPWDDVTRAVAPAATPAGASGLEIRAGVGFSPWGTATWPTPDGYTPAAAVQAGSAVTLSAVSRPLVSSAAVGEQTLRTGTDVYSSHGVTILIPSGSSVPDAPDIAPWAPGRGSGLYRYMVHDLLSGSYITDIRPTDCSFDRRISEPGTFSATLPVSNAVQADQVARIVPRHSSDLSTGPGRITVRIWRAGVLWGEYWITGAVIERSRRGGITVKLRGSTLDAFLFNVPVESSRYYSGEQIANARSLIGHMQALSGANLGLLLQPGSSGVIRTLEAKAADDPTYGSALSDFARGFNGFEWLTDPTANSDTEQVERWWRWGYPRLTSDRVHVVSESPTGGDILEWREEIDALRGATRVRVRGGTPEAVDAEEGSEPVYSAWQSASAHLAAGWPRYGQRLDHPGESTSTSTLNNYAQRWIKTMAGAVRVYSATVALGARTTISPSSLGDQVRRIMVNEWWPRSAGGATFNQTQRLIGISITPVRRGVGKEEAKLILEEPTIADISDDRYPTGWDRHVRRLRRDVDRLSGEAKRVRPVTIAGAGDVPNPPNFGSPSVQSGQYASGDAYTRHRADTAAMHDTLRDLMNSLRARGFLE</sequence>
<dbReference type="EMBL" id="BOOG01000021">
    <property type="protein sequence ID" value="GIH70354.1"/>
    <property type="molecule type" value="Genomic_DNA"/>
</dbReference>
<gene>
    <name evidence="2" type="ORF">Mth01_26070</name>
</gene>
<evidence type="ECO:0000256" key="1">
    <source>
        <dbReference type="SAM" id="MobiDB-lite"/>
    </source>
</evidence>
<proteinExistence type="predicted"/>
<organism evidence="2 3">
    <name type="scientific">Sphaerimonospora thailandensis</name>
    <dbReference type="NCBI Taxonomy" id="795644"/>
    <lineage>
        <taxon>Bacteria</taxon>
        <taxon>Bacillati</taxon>
        <taxon>Actinomycetota</taxon>
        <taxon>Actinomycetes</taxon>
        <taxon>Streptosporangiales</taxon>
        <taxon>Streptosporangiaceae</taxon>
        <taxon>Sphaerimonospora</taxon>
    </lineage>
</organism>
<feature type="region of interest" description="Disordered" evidence="1">
    <location>
        <begin position="652"/>
        <end position="673"/>
    </location>
</feature>
<feature type="compositionally biased region" description="Polar residues" evidence="1">
    <location>
        <begin position="664"/>
        <end position="673"/>
    </location>
</feature>
<comment type="caution">
    <text evidence="2">The sequence shown here is derived from an EMBL/GenBank/DDBJ whole genome shotgun (WGS) entry which is preliminary data.</text>
</comment>
<name>A0A8J3VYR9_9ACTN</name>
<dbReference type="Proteomes" id="UP000610966">
    <property type="component" value="Unassembled WGS sequence"/>
</dbReference>
<accession>A0A8J3VYR9</accession>
<evidence type="ECO:0000313" key="2">
    <source>
        <dbReference type="EMBL" id="GIH70354.1"/>
    </source>
</evidence>
<keyword evidence="3" id="KW-1185">Reference proteome</keyword>
<reference evidence="2" key="1">
    <citation type="submission" date="2021-01" db="EMBL/GenBank/DDBJ databases">
        <title>Whole genome shotgun sequence of Sphaerimonospora thailandensis NBRC 107569.</title>
        <authorList>
            <person name="Komaki H."/>
            <person name="Tamura T."/>
        </authorList>
    </citation>
    <scope>NUCLEOTIDE SEQUENCE</scope>
    <source>
        <strain evidence="2">NBRC 107569</strain>
    </source>
</reference>
<protein>
    <submittedName>
        <fullName evidence="2">Uncharacterized protein</fullName>
    </submittedName>
</protein>
<dbReference type="AlphaFoldDB" id="A0A8J3VYR9"/>